<gene>
    <name evidence="4" type="ORF">DDR33_22805</name>
</gene>
<evidence type="ECO:0000259" key="3">
    <source>
        <dbReference type="Pfam" id="PF17996"/>
    </source>
</evidence>
<evidence type="ECO:0000259" key="2">
    <source>
        <dbReference type="Pfam" id="PF13472"/>
    </source>
</evidence>
<dbReference type="Proteomes" id="UP000245647">
    <property type="component" value="Unassembled WGS sequence"/>
</dbReference>
<dbReference type="PANTHER" id="PTHR37834">
    <property type="entry name" value="GDSL-LIKE LIPASE/ACYLHYDROLASE DOMAIN PROTEIN (AFU_ORTHOLOGUE AFUA_2G00620)"/>
    <property type="match status" value="1"/>
</dbReference>
<dbReference type="Gene3D" id="3.40.50.1110">
    <property type="entry name" value="SGNH hydrolase"/>
    <property type="match status" value="1"/>
</dbReference>
<keyword evidence="5" id="KW-1185">Reference proteome</keyword>
<feature type="signal peptide" evidence="1">
    <location>
        <begin position="1"/>
        <end position="23"/>
    </location>
</feature>
<proteinExistence type="predicted"/>
<feature type="domain" description="SGNH hydrolase-type esterase" evidence="2">
    <location>
        <begin position="152"/>
        <end position="311"/>
    </location>
</feature>
<dbReference type="Pfam" id="PF13472">
    <property type="entry name" value="Lipase_GDSL_2"/>
    <property type="match status" value="1"/>
</dbReference>
<dbReference type="Gene3D" id="2.60.120.260">
    <property type="entry name" value="Galactose-binding domain-like"/>
    <property type="match status" value="1"/>
</dbReference>
<reference evidence="4 5" key="1">
    <citation type="submission" date="2018-04" db="EMBL/GenBank/DDBJ databases">
        <title>Pedobacter chongqingensis sp. nov., isolated from a rottenly hemp rope.</title>
        <authorList>
            <person name="Cai Y."/>
        </authorList>
    </citation>
    <scope>NUCLEOTIDE SEQUENCE [LARGE SCALE GENOMIC DNA]</scope>
    <source>
        <strain evidence="4 5">FJ4-8</strain>
    </source>
</reference>
<dbReference type="InterPro" id="IPR013830">
    <property type="entry name" value="SGNH_hydro"/>
</dbReference>
<dbReference type="RefSeq" id="WP_109418116.1">
    <property type="nucleotide sequence ID" value="NZ_QEAS01000027.1"/>
</dbReference>
<evidence type="ECO:0000313" key="4">
    <source>
        <dbReference type="EMBL" id="PWG78310.1"/>
    </source>
</evidence>
<dbReference type="OrthoDB" id="9801375at2"/>
<feature type="domain" description="Carbohydrate esterase 2 N-terminal" evidence="3">
    <location>
        <begin position="36"/>
        <end position="138"/>
    </location>
</feature>
<dbReference type="Pfam" id="PF17996">
    <property type="entry name" value="CE2_N"/>
    <property type="match status" value="1"/>
</dbReference>
<comment type="caution">
    <text evidence="4">The sequence shown here is derived from an EMBL/GenBank/DDBJ whole genome shotgun (WGS) entry which is preliminary data.</text>
</comment>
<dbReference type="GO" id="GO:0052689">
    <property type="term" value="F:carboxylic ester hydrolase activity"/>
    <property type="evidence" value="ECO:0007669"/>
    <property type="project" value="InterPro"/>
</dbReference>
<organism evidence="4 5">
    <name type="scientific">Pararcticibacter amylolyticus</name>
    <dbReference type="NCBI Taxonomy" id="2173175"/>
    <lineage>
        <taxon>Bacteria</taxon>
        <taxon>Pseudomonadati</taxon>
        <taxon>Bacteroidota</taxon>
        <taxon>Sphingobacteriia</taxon>
        <taxon>Sphingobacteriales</taxon>
        <taxon>Sphingobacteriaceae</taxon>
        <taxon>Pararcticibacter</taxon>
    </lineage>
</organism>
<dbReference type="InterPro" id="IPR036514">
    <property type="entry name" value="SGNH_hydro_sf"/>
</dbReference>
<protein>
    <submittedName>
        <fullName evidence="4">Electron transporter RnfD</fullName>
    </submittedName>
</protein>
<accession>A0A2U2PAB9</accession>
<evidence type="ECO:0000256" key="1">
    <source>
        <dbReference type="SAM" id="SignalP"/>
    </source>
</evidence>
<evidence type="ECO:0000313" key="5">
    <source>
        <dbReference type="Proteomes" id="UP000245647"/>
    </source>
</evidence>
<dbReference type="EMBL" id="QEAS01000027">
    <property type="protein sequence ID" value="PWG78310.1"/>
    <property type="molecule type" value="Genomic_DNA"/>
</dbReference>
<sequence>MNTLLKHSLSSFLLAVLSLTCFAQLSVKPGNKNISYMGRIKVNEDSVSFYWPGSSATLNFTGTGIIADMKSLGEEGFFYAIIDGDASNALKFGSNSSRQDFTLAKGLPQGKHTLELFKVSNNTSENILYGLEIEGNASISEPEKLPKRKIEFYGNSITAGHGVDVPAGMDDSGLAKYFNNYYTYAALTARHFNAQYSCIARSGIGIMLSWFPEIMPEIYDRLDPADPRSKWDFNQYTPDIVVINLFQNDYWLSNMPEHPQFKARFGTKKPTEDFIIQSYQSFVASIRKKYPKAHIICALGNMNATEQISKWPGYIKQAVSNLHDNKIHTIFFPYKNTPGHPKKNEQQAMANDLIGFIEKTIKW</sequence>
<dbReference type="AlphaFoldDB" id="A0A2U2PAB9"/>
<name>A0A2U2PAB9_9SPHI</name>
<dbReference type="InterPro" id="IPR052762">
    <property type="entry name" value="PCW_deacetylase/CE"/>
</dbReference>
<dbReference type="CDD" id="cd01831">
    <property type="entry name" value="Endoglucanase_E_like"/>
    <property type="match status" value="1"/>
</dbReference>
<keyword evidence="1" id="KW-0732">Signal</keyword>
<dbReference type="PANTHER" id="PTHR37834:SF2">
    <property type="entry name" value="ESTERASE, SGNH HYDROLASE-TYPE"/>
    <property type="match status" value="1"/>
</dbReference>
<dbReference type="InterPro" id="IPR040794">
    <property type="entry name" value="CE2_N"/>
</dbReference>
<feature type="chain" id="PRO_5015471332" evidence="1">
    <location>
        <begin position="24"/>
        <end position="363"/>
    </location>
</feature>
<dbReference type="InterPro" id="IPR037461">
    <property type="entry name" value="CtCE2-like_dom"/>
</dbReference>
<dbReference type="SUPFAM" id="SSF52266">
    <property type="entry name" value="SGNH hydrolase"/>
    <property type="match status" value="1"/>
</dbReference>